<dbReference type="SMART" id="SM00342">
    <property type="entry name" value="HTH_ARAC"/>
    <property type="match status" value="1"/>
</dbReference>
<gene>
    <name evidence="5" type="ORF">HNQ60_005339</name>
</gene>
<dbReference type="InterPro" id="IPR009057">
    <property type="entry name" value="Homeodomain-like_sf"/>
</dbReference>
<dbReference type="GO" id="GO:0043565">
    <property type="term" value="F:sequence-specific DNA binding"/>
    <property type="evidence" value="ECO:0007669"/>
    <property type="project" value="InterPro"/>
</dbReference>
<evidence type="ECO:0000259" key="4">
    <source>
        <dbReference type="PROSITE" id="PS01124"/>
    </source>
</evidence>
<keyword evidence="2 5" id="KW-0238">DNA-binding</keyword>
<keyword evidence="1" id="KW-0805">Transcription regulation</keyword>
<feature type="domain" description="HTH araC/xylS-type" evidence="4">
    <location>
        <begin position="160"/>
        <end position="261"/>
    </location>
</feature>
<comment type="caution">
    <text evidence="5">The sequence shown here is derived from an EMBL/GenBank/DDBJ whole genome shotgun (WGS) entry which is preliminary data.</text>
</comment>
<dbReference type="GO" id="GO:0003700">
    <property type="term" value="F:DNA-binding transcription factor activity"/>
    <property type="evidence" value="ECO:0007669"/>
    <property type="project" value="InterPro"/>
</dbReference>
<dbReference type="PANTHER" id="PTHR46796">
    <property type="entry name" value="HTH-TYPE TRANSCRIPTIONAL ACTIVATOR RHAS-RELATED"/>
    <property type="match status" value="1"/>
</dbReference>
<accession>A0A841HSW2</accession>
<evidence type="ECO:0000313" key="5">
    <source>
        <dbReference type="EMBL" id="MBB6096417.1"/>
    </source>
</evidence>
<dbReference type="AlphaFoldDB" id="A0A841HSW2"/>
<evidence type="ECO:0000313" key="6">
    <source>
        <dbReference type="Proteomes" id="UP000588068"/>
    </source>
</evidence>
<evidence type="ECO:0000256" key="3">
    <source>
        <dbReference type="ARBA" id="ARBA00023163"/>
    </source>
</evidence>
<dbReference type="SUPFAM" id="SSF46689">
    <property type="entry name" value="Homeodomain-like"/>
    <property type="match status" value="1"/>
</dbReference>
<name>A0A841HSW2_9GAMM</name>
<dbReference type="Gene3D" id="1.10.10.60">
    <property type="entry name" value="Homeodomain-like"/>
    <property type="match status" value="1"/>
</dbReference>
<evidence type="ECO:0000256" key="1">
    <source>
        <dbReference type="ARBA" id="ARBA00023015"/>
    </source>
</evidence>
<keyword evidence="3" id="KW-0804">Transcription</keyword>
<dbReference type="PROSITE" id="PS01124">
    <property type="entry name" value="HTH_ARAC_FAMILY_2"/>
    <property type="match status" value="1"/>
</dbReference>
<dbReference type="InterPro" id="IPR050204">
    <property type="entry name" value="AraC_XylS_family_regulators"/>
</dbReference>
<dbReference type="Proteomes" id="UP000588068">
    <property type="component" value="Unassembled WGS sequence"/>
</dbReference>
<dbReference type="RefSeq" id="WP_221304475.1">
    <property type="nucleotide sequence ID" value="NZ_JACHHZ010000007.1"/>
</dbReference>
<dbReference type="InterPro" id="IPR018060">
    <property type="entry name" value="HTH_AraC"/>
</dbReference>
<keyword evidence="6" id="KW-1185">Reference proteome</keyword>
<dbReference type="EMBL" id="JACHHZ010000007">
    <property type="protein sequence ID" value="MBB6096417.1"/>
    <property type="molecule type" value="Genomic_DNA"/>
</dbReference>
<organism evidence="5 6">
    <name type="scientific">Povalibacter uvarum</name>
    <dbReference type="NCBI Taxonomy" id="732238"/>
    <lineage>
        <taxon>Bacteria</taxon>
        <taxon>Pseudomonadati</taxon>
        <taxon>Pseudomonadota</taxon>
        <taxon>Gammaproteobacteria</taxon>
        <taxon>Steroidobacterales</taxon>
        <taxon>Steroidobacteraceae</taxon>
        <taxon>Povalibacter</taxon>
    </lineage>
</organism>
<reference evidence="5 6" key="1">
    <citation type="submission" date="2020-08" db="EMBL/GenBank/DDBJ databases">
        <title>Genomic Encyclopedia of Type Strains, Phase IV (KMG-IV): sequencing the most valuable type-strain genomes for metagenomic binning, comparative biology and taxonomic classification.</title>
        <authorList>
            <person name="Goeker M."/>
        </authorList>
    </citation>
    <scope>NUCLEOTIDE SEQUENCE [LARGE SCALE GENOMIC DNA]</scope>
    <source>
        <strain evidence="5 6">DSM 26723</strain>
    </source>
</reference>
<dbReference type="Pfam" id="PF20240">
    <property type="entry name" value="DUF6597"/>
    <property type="match status" value="1"/>
</dbReference>
<evidence type="ECO:0000256" key="2">
    <source>
        <dbReference type="ARBA" id="ARBA00023125"/>
    </source>
</evidence>
<dbReference type="InterPro" id="IPR046532">
    <property type="entry name" value="DUF6597"/>
</dbReference>
<protein>
    <submittedName>
        <fullName evidence="5">AraC-like DNA-binding protein</fullName>
    </submittedName>
</protein>
<proteinExistence type="predicted"/>
<sequence>MGPPRGLLKHAEGPGQFYHARIAPAPDVASLVQHFWIVRWDLRGLESQRPETLPHPNVHLVIDRSEALVHGIHTGRFTRELTGKGGVLGVKFRPGGFRPFLGGSVSRMRNRTATLASIFDESSDALCKAVEEAGENDERAIAVVQQFLVRRWPDADPLVDRVAKIATDIEQDRSVTRVEDLLERHAITKRSIQRLFNEYVGIGPKWVINRYRMHEVVERLNAGGQVDWLALALELGYFDQAHFNRDFKALIGRSPSEYAALRR</sequence>
<dbReference type="Pfam" id="PF12833">
    <property type="entry name" value="HTH_18"/>
    <property type="match status" value="1"/>
</dbReference>